<dbReference type="AlphaFoldDB" id="A0A2S7N0J9"/>
<keyword evidence="3" id="KW-1185">Reference proteome</keyword>
<sequence>METIISILIGLFLIFIGFLVLKKKALFLVNIVLWNGVSGDEKLLSRIFGTIILVAGFLAILLPFLMSL</sequence>
<feature type="transmembrane region" description="Helical" evidence="1">
    <location>
        <begin position="43"/>
        <end position="66"/>
    </location>
</feature>
<feature type="transmembrane region" description="Helical" evidence="1">
    <location>
        <begin position="6"/>
        <end position="22"/>
    </location>
</feature>
<evidence type="ECO:0000313" key="3">
    <source>
        <dbReference type="Proteomes" id="UP000239663"/>
    </source>
</evidence>
<accession>A0A2S7N0J9</accession>
<reference evidence="2 3" key="1">
    <citation type="submission" date="2017-12" db="EMBL/GenBank/DDBJ databases">
        <title>Taxonomic description and draft genome of Pradoshia cofamensis Gen. nov., sp. nov., a thermotolerant bacillale isolated from anterior gut of earthworm Eisenia fetida.</title>
        <authorList>
            <person name="Saha T."/>
            <person name="Chakraborty R."/>
        </authorList>
    </citation>
    <scope>NUCLEOTIDE SEQUENCE [LARGE SCALE GENOMIC DNA]</scope>
    <source>
        <strain evidence="2 3">EAG3</strain>
    </source>
</reference>
<keyword evidence="1" id="KW-1133">Transmembrane helix</keyword>
<evidence type="ECO:0008006" key="4">
    <source>
        <dbReference type="Google" id="ProtNLM"/>
    </source>
</evidence>
<evidence type="ECO:0000256" key="1">
    <source>
        <dbReference type="SAM" id="Phobius"/>
    </source>
</evidence>
<proteinExistence type="predicted"/>
<dbReference type="Proteomes" id="UP000239663">
    <property type="component" value="Unassembled WGS sequence"/>
</dbReference>
<dbReference type="EMBL" id="PKOZ01000003">
    <property type="protein sequence ID" value="PQD95611.1"/>
    <property type="molecule type" value="Genomic_DNA"/>
</dbReference>
<keyword evidence="1" id="KW-0472">Membrane</keyword>
<dbReference type="RefSeq" id="WP_104848758.1">
    <property type="nucleotide sequence ID" value="NZ_PKOZ01000003.1"/>
</dbReference>
<evidence type="ECO:0000313" key="2">
    <source>
        <dbReference type="EMBL" id="PQD95611.1"/>
    </source>
</evidence>
<organism evidence="2 3">
    <name type="scientific">Pradoshia eiseniae</name>
    <dbReference type="NCBI Taxonomy" id="2064768"/>
    <lineage>
        <taxon>Bacteria</taxon>
        <taxon>Bacillati</taxon>
        <taxon>Bacillota</taxon>
        <taxon>Bacilli</taxon>
        <taxon>Bacillales</taxon>
        <taxon>Bacillaceae</taxon>
        <taxon>Pradoshia</taxon>
    </lineage>
</organism>
<keyword evidence="1" id="KW-0812">Transmembrane</keyword>
<gene>
    <name evidence="2" type="ORF">CYL18_06870</name>
</gene>
<comment type="caution">
    <text evidence="2">The sequence shown here is derived from an EMBL/GenBank/DDBJ whole genome shotgun (WGS) entry which is preliminary data.</text>
</comment>
<protein>
    <recommendedName>
        <fullName evidence="4">DUF3784 domain-containing protein</fullName>
    </recommendedName>
</protein>
<name>A0A2S7N0J9_9BACI</name>